<evidence type="ECO:0000256" key="1">
    <source>
        <dbReference type="SAM" id="Phobius"/>
    </source>
</evidence>
<proteinExistence type="predicted"/>
<dbReference type="RefSeq" id="WP_216839973.1">
    <property type="nucleotide sequence ID" value="NZ_JAFNJS010000012.1"/>
</dbReference>
<keyword evidence="1" id="KW-0472">Membrane</keyword>
<gene>
    <name evidence="2" type="ORF">ACFOD3_26725</name>
</gene>
<feature type="transmembrane region" description="Helical" evidence="1">
    <location>
        <begin position="192"/>
        <end position="208"/>
    </location>
</feature>
<keyword evidence="1" id="KW-0812">Transmembrane</keyword>
<feature type="transmembrane region" description="Helical" evidence="1">
    <location>
        <begin position="20"/>
        <end position="39"/>
    </location>
</feature>
<keyword evidence="1" id="KW-1133">Transmembrane helix</keyword>
<comment type="caution">
    <text evidence="2">The sequence shown here is derived from an EMBL/GenBank/DDBJ whole genome shotgun (WGS) entry which is preliminary data.</text>
</comment>
<accession>A0ABV7C0L7</accession>
<feature type="transmembrane region" description="Helical" evidence="1">
    <location>
        <begin position="166"/>
        <end position="186"/>
    </location>
</feature>
<dbReference type="EMBL" id="JBHRSB010000012">
    <property type="protein sequence ID" value="MFC3003517.1"/>
    <property type="molecule type" value="Genomic_DNA"/>
</dbReference>
<protein>
    <submittedName>
        <fullName evidence="2">DUF6064 family protein</fullName>
    </submittedName>
</protein>
<reference evidence="3" key="1">
    <citation type="journal article" date="2019" name="Int. J. Syst. Evol. Microbiol.">
        <title>The Global Catalogue of Microorganisms (GCM) 10K type strain sequencing project: providing services to taxonomists for standard genome sequencing and annotation.</title>
        <authorList>
            <consortium name="The Broad Institute Genomics Platform"/>
            <consortium name="The Broad Institute Genome Sequencing Center for Infectious Disease"/>
            <person name="Wu L."/>
            <person name="Ma J."/>
        </authorList>
    </citation>
    <scope>NUCLEOTIDE SEQUENCE [LARGE SCALE GENOMIC DNA]</scope>
    <source>
        <strain evidence="3">CGMCC 1.16855</strain>
    </source>
</reference>
<feature type="transmembrane region" description="Helical" evidence="1">
    <location>
        <begin position="139"/>
        <end position="159"/>
    </location>
</feature>
<organism evidence="2 3">
    <name type="scientific">Falsiroseomonas tokyonensis</name>
    <dbReference type="NCBI Taxonomy" id="430521"/>
    <lineage>
        <taxon>Bacteria</taxon>
        <taxon>Pseudomonadati</taxon>
        <taxon>Pseudomonadota</taxon>
        <taxon>Alphaproteobacteria</taxon>
        <taxon>Acetobacterales</taxon>
        <taxon>Roseomonadaceae</taxon>
        <taxon>Falsiroseomonas</taxon>
    </lineage>
</organism>
<feature type="transmembrane region" description="Helical" evidence="1">
    <location>
        <begin position="48"/>
        <end position="69"/>
    </location>
</feature>
<dbReference type="Pfam" id="PF19540">
    <property type="entry name" value="DUF6064"/>
    <property type="match status" value="1"/>
</dbReference>
<dbReference type="Proteomes" id="UP001595420">
    <property type="component" value="Unassembled WGS sequence"/>
</dbReference>
<keyword evidence="3" id="KW-1185">Reference proteome</keyword>
<sequence>MVPFTTVQFFGLFASYNAGIWPAQLAAYALGIGSLVFALRGGALAGQVVAAVLAAMWLWTGVAYHLLHFTAINRAAWLFGVAFLVQGTAFVAASARGRDLVFAPCVAGIQRFFGLLLIICSAVLYPLLGRFIGHPWAEIPAFGVTPCPLTIFTFGMLLLTSAPVPWWLLVIPALWAVIGGSAAVLLAVPQDWLLLLGGLPATAFLVLGRRQMLVRASASS</sequence>
<dbReference type="InterPro" id="IPR045708">
    <property type="entry name" value="DUF6064"/>
</dbReference>
<feature type="transmembrane region" description="Helical" evidence="1">
    <location>
        <begin position="75"/>
        <end position="93"/>
    </location>
</feature>
<name>A0ABV7C0L7_9PROT</name>
<evidence type="ECO:0000313" key="2">
    <source>
        <dbReference type="EMBL" id="MFC3003517.1"/>
    </source>
</evidence>
<feature type="transmembrane region" description="Helical" evidence="1">
    <location>
        <begin position="100"/>
        <end position="127"/>
    </location>
</feature>
<evidence type="ECO:0000313" key="3">
    <source>
        <dbReference type="Proteomes" id="UP001595420"/>
    </source>
</evidence>